<dbReference type="NCBIfam" id="TIGR00796">
    <property type="entry name" value="livcs"/>
    <property type="match status" value="1"/>
</dbReference>
<protein>
    <recommendedName>
        <fullName evidence="9">Branched-chain amino acid transport system carrier protein</fullName>
    </recommendedName>
</protein>
<evidence type="ECO:0000313" key="10">
    <source>
        <dbReference type="EMBL" id="MCY6960165.1"/>
    </source>
</evidence>
<keyword evidence="6 9" id="KW-0029">Amino-acid transport</keyword>
<comment type="function">
    <text evidence="9">Component of the transport system for branched-chain amino acids.</text>
</comment>
<name>A0ABT4DCX2_9CLOT</name>
<gene>
    <name evidence="10" type="primary">brnQ</name>
    <name evidence="10" type="ORF">OW729_16225</name>
</gene>
<accession>A0ABT4DCX2</accession>
<feature type="transmembrane region" description="Helical" evidence="9">
    <location>
        <begin position="413"/>
        <end position="432"/>
    </location>
</feature>
<feature type="transmembrane region" description="Helical" evidence="9">
    <location>
        <begin position="152"/>
        <end position="173"/>
    </location>
</feature>
<keyword evidence="4" id="KW-1003">Cell membrane</keyword>
<comment type="subcellular location">
    <subcellularLocation>
        <location evidence="1 9">Cell membrane</location>
        <topology evidence="1 9">Multi-pass membrane protein</topology>
    </subcellularLocation>
</comment>
<keyword evidence="7 9" id="KW-1133">Transmembrane helix</keyword>
<dbReference type="PANTHER" id="PTHR30588">
    <property type="entry name" value="BRANCHED-CHAIN AMINO ACID TRANSPORT SYSTEM 2 CARRIER PROTEIN"/>
    <property type="match status" value="1"/>
</dbReference>
<keyword evidence="8 9" id="KW-0472">Membrane</keyword>
<keyword evidence="11" id="KW-1185">Reference proteome</keyword>
<feature type="transmembrane region" description="Helical" evidence="9">
    <location>
        <begin position="9"/>
        <end position="28"/>
    </location>
</feature>
<dbReference type="Pfam" id="PF05525">
    <property type="entry name" value="Branch_AA_trans"/>
    <property type="match status" value="1"/>
</dbReference>
<feature type="transmembrane region" description="Helical" evidence="9">
    <location>
        <begin position="193"/>
        <end position="215"/>
    </location>
</feature>
<dbReference type="EMBL" id="JAPQFJ010000021">
    <property type="protein sequence ID" value="MCY6960165.1"/>
    <property type="molecule type" value="Genomic_DNA"/>
</dbReference>
<dbReference type="InterPro" id="IPR004685">
    <property type="entry name" value="Brnchd-chn_aa_trnsp_Livcs"/>
</dbReference>
<evidence type="ECO:0000256" key="2">
    <source>
        <dbReference type="ARBA" id="ARBA00008540"/>
    </source>
</evidence>
<feature type="transmembrane region" description="Helical" evidence="9">
    <location>
        <begin position="235"/>
        <end position="253"/>
    </location>
</feature>
<comment type="caution">
    <text evidence="9">Lacks conserved residue(s) required for the propagation of feature annotation.</text>
</comment>
<proteinExistence type="inferred from homology"/>
<keyword evidence="3 9" id="KW-0813">Transport</keyword>
<evidence type="ECO:0000256" key="7">
    <source>
        <dbReference type="ARBA" id="ARBA00022989"/>
    </source>
</evidence>
<evidence type="ECO:0000256" key="4">
    <source>
        <dbReference type="ARBA" id="ARBA00022475"/>
    </source>
</evidence>
<evidence type="ECO:0000256" key="5">
    <source>
        <dbReference type="ARBA" id="ARBA00022692"/>
    </source>
</evidence>
<feature type="transmembrane region" description="Helical" evidence="9">
    <location>
        <begin position="283"/>
        <end position="308"/>
    </location>
</feature>
<feature type="transmembrane region" description="Helical" evidence="9">
    <location>
        <begin position="342"/>
        <end position="362"/>
    </location>
</feature>
<feature type="transmembrane region" description="Helical" evidence="9">
    <location>
        <begin position="117"/>
        <end position="140"/>
    </location>
</feature>
<dbReference type="PANTHER" id="PTHR30588:SF0">
    <property type="entry name" value="BRANCHED-CHAIN AMINO ACID PERMEASE BRNQ"/>
    <property type="match status" value="1"/>
</dbReference>
<evidence type="ECO:0000256" key="6">
    <source>
        <dbReference type="ARBA" id="ARBA00022970"/>
    </source>
</evidence>
<comment type="caution">
    <text evidence="10">The sequence shown here is derived from an EMBL/GenBank/DDBJ whole genome shotgun (WGS) entry which is preliminary data.</text>
</comment>
<evidence type="ECO:0000313" key="11">
    <source>
        <dbReference type="Proteomes" id="UP001144612"/>
    </source>
</evidence>
<keyword evidence="5 9" id="KW-0812">Transmembrane</keyword>
<organism evidence="10 11">
    <name type="scientific">Clostridium brassicae</name>
    <dbReference type="NCBI Taxonomy" id="2999072"/>
    <lineage>
        <taxon>Bacteria</taxon>
        <taxon>Bacillati</taxon>
        <taxon>Bacillota</taxon>
        <taxon>Clostridia</taxon>
        <taxon>Eubacteriales</taxon>
        <taxon>Clostridiaceae</taxon>
        <taxon>Clostridium</taxon>
    </lineage>
</organism>
<feature type="transmembrane region" description="Helical" evidence="9">
    <location>
        <begin position="40"/>
        <end position="63"/>
    </location>
</feature>
<comment type="similarity">
    <text evidence="2 9">Belongs to the branched chain amino acid transporter family.</text>
</comment>
<evidence type="ECO:0000256" key="1">
    <source>
        <dbReference type="ARBA" id="ARBA00004651"/>
    </source>
</evidence>
<dbReference type="RefSeq" id="WP_268062601.1">
    <property type="nucleotide sequence ID" value="NZ_JAPQFJ010000021.1"/>
</dbReference>
<evidence type="ECO:0000256" key="8">
    <source>
        <dbReference type="ARBA" id="ARBA00023136"/>
    </source>
</evidence>
<sequence>MKNLSKKDLMFISLMTFSLFFGAGNLIFPPFLGKLAGNSTWIALGGFLISAVGFPILAIVTISKAGGLHALASRVHVYFAIIFTIIIYLAIGPFLGIPRAGSLAFEMGVAPFLPSSISSSNLALFIYTLCYFLIAFWLCLTPSKLVDRFGKILTPILLTLISTIFICSLFKPIGSFAQAQGNYVEFPAFKGFLDGYMTMDAIAALNFGIVISIALKAKGIQDEKSITSNSIKAGLIAGLFLTIIYGMLAYLGASSQVRFPNTQNGAEILTNIVLYLFGKPGAVLLGIIFSLACLTTSVGLITSCSQYFTRLIPKVSYKTWVKILCSSSMVFANMGLTKILSISVPVLTAIYPVALTLIVLSLANDFFGGSSSVYRWSLLFVSFVSIVDSLKEFGLKLDSLISLFNYLPLYSKGLGWLVPAVIGALVGFIVSLPKKSLVNIESN</sequence>
<dbReference type="Proteomes" id="UP001144612">
    <property type="component" value="Unassembled WGS sequence"/>
</dbReference>
<evidence type="ECO:0000256" key="9">
    <source>
        <dbReference type="RuleBase" id="RU362122"/>
    </source>
</evidence>
<evidence type="ECO:0000256" key="3">
    <source>
        <dbReference type="ARBA" id="ARBA00022448"/>
    </source>
</evidence>
<reference evidence="10" key="1">
    <citation type="submission" date="2022-12" db="EMBL/GenBank/DDBJ databases">
        <title>Clostridium sp. nov., isolated from industrial wastewater.</title>
        <authorList>
            <person name="Jiayan W."/>
        </authorList>
    </citation>
    <scope>NUCLEOTIDE SEQUENCE</scope>
    <source>
        <strain evidence="10">ZC22-4</strain>
    </source>
</reference>
<feature type="transmembrane region" description="Helical" evidence="9">
    <location>
        <begin position="75"/>
        <end position="97"/>
    </location>
</feature>